<sequence length="884" mass="100970">MNNSHISNTIYVVALFLWVPFFCNAQNIIKGTVIDSVKQPLSYSIVTAYKDSNYASIVGFKTTDDLGKFSIEISENIDTLFLEARHITYKSEQFIITDFNREHDLALYRPNNDLKEVLIKAKRNITIKGDTVRYDVEALKEKKDYTIEEVIDRIPGVTIAENGQISYNDRPISHLYINGVDLLEGRYNIATRGIPAGAVEDIELLRRHNHARIEIGKTLSSEVALNLRIKKDQSLVFGSSKADVGTPIVTARGEVTPIYLQDKLQNLASLRANNFGKSLQDFGTSLTRGNRDIYQLKINNTSVITQPEVNGNTISNRYWLDNNSISATNDILTTLPKDLIVKGSMDYNYEDSEIEKNNRSVFFTRSDSLQVDRSSRNKLLQRRYQLGNTIELNRDDLYINNKLSGKFLNQNGSSSNLLNGNTTQTGFNNTEKAITNILELKNSINNQIVDSGFLFEYRSTDEQLATNPAVFTDVIPSVNPILTTQDVSIEKLNLGAYTGYTFQFLDIEWKAKQRARWSREQLESSLKNQNNNDATSPFATDFSLDTFESQTQLSSAFNWKRFRFNLNPELSYFNINRLENLTDLDEKDNYLFMNMYVQVSCNFNRKWDLGISGSVKNSISRFEELYPGIILRQFDNLNINPQDINVTRTNDVSIFFGYSDVLTGILLKNNTSYNKATSQFIFNRSLNDNGLIQINAIRRDNEFSTLRNTLTLTKRFFKHLSTQTSYNFDLSKIEQIFNGTAQDNTIINHTLSTELSWSTGGSYALNYSGTINFGLSLIGNSRATNNFQLHELGLDLYLSDKARWNFNTETAVNFFSSSDNTNINSLFNTSFYYKPHKKLILRAELYNIFNERFFTTATSSSNFISQYQFSLRPLQFTLGLNYTL</sequence>
<dbReference type="SUPFAM" id="SSF56935">
    <property type="entry name" value="Porins"/>
    <property type="match status" value="1"/>
</dbReference>
<dbReference type="EMBL" id="MAAX01000177">
    <property type="protein sequence ID" value="OUS11430.1"/>
    <property type="molecule type" value="Genomic_DNA"/>
</dbReference>
<accession>A0A1Z8AM67</accession>
<protein>
    <recommendedName>
        <fullName evidence="3">TonB-dependent receptor</fullName>
    </recommendedName>
</protein>
<evidence type="ECO:0000313" key="2">
    <source>
        <dbReference type="Proteomes" id="UP000196102"/>
    </source>
</evidence>
<evidence type="ECO:0008006" key="3">
    <source>
        <dbReference type="Google" id="ProtNLM"/>
    </source>
</evidence>
<organism evidence="1 2">
    <name type="scientific">Nonlabens dokdonensis</name>
    <dbReference type="NCBI Taxonomy" id="328515"/>
    <lineage>
        <taxon>Bacteria</taxon>
        <taxon>Pseudomonadati</taxon>
        <taxon>Bacteroidota</taxon>
        <taxon>Flavobacteriia</taxon>
        <taxon>Flavobacteriales</taxon>
        <taxon>Flavobacteriaceae</taxon>
        <taxon>Nonlabens</taxon>
    </lineage>
</organism>
<evidence type="ECO:0000313" key="1">
    <source>
        <dbReference type="EMBL" id="OUS11430.1"/>
    </source>
</evidence>
<dbReference type="AlphaFoldDB" id="A0A1Z8AM67"/>
<comment type="caution">
    <text evidence="1">The sequence shown here is derived from an EMBL/GenBank/DDBJ whole genome shotgun (WGS) entry which is preliminary data.</text>
</comment>
<name>A0A1Z8AM67_9FLAO</name>
<dbReference type="Proteomes" id="UP000196102">
    <property type="component" value="Unassembled WGS sequence"/>
</dbReference>
<gene>
    <name evidence="1" type="ORF">A9Q93_11340</name>
</gene>
<dbReference type="RefSeq" id="WP_303687559.1">
    <property type="nucleotide sequence ID" value="NZ_CAJXYO010000025.1"/>
</dbReference>
<reference evidence="1 2" key="1">
    <citation type="journal article" date="2017" name="Proc. Natl. Acad. Sci. U.S.A.">
        <title>Simulation of Deepwater Horizon oil plume reveals substrate specialization within a complex community of hydrocarbon-degraders.</title>
        <authorList>
            <person name="Hu P."/>
            <person name="Dubinsky E.A."/>
            <person name="Probst A.J."/>
            <person name="Wang J."/>
            <person name="Sieber C.M.K."/>
            <person name="Tom L.M."/>
            <person name="Gardinali P."/>
            <person name="Banfield J.F."/>
            <person name="Atlas R.M."/>
            <person name="Andersen G.L."/>
        </authorList>
    </citation>
    <scope>NUCLEOTIDE SEQUENCE [LARGE SCALE GENOMIC DNA]</scope>
    <source>
        <strain evidence="1">35_9_T64</strain>
    </source>
</reference>
<proteinExistence type="predicted"/>